<gene>
    <name evidence="5" type="ORF">Gocc_1658</name>
</gene>
<dbReference type="PROSITE" id="PS51866">
    <property type="entry name" value="MOP"/>
    <property type="match status" value="1"/>
</dbReference>
<dbReference type="InterPro" id="IPR005116">
    <property type="entry name" value="Transp-assoc_OB_typ1"/>
</dbReference>
<dbReference type="Pfam" id="PF03459">
    <property type="entry name" value="TOBE"/>
    <property type="match status" value="1"/>
</dbReference>
<dbReference type="InterPro" id="IPR004606">
    <property type="entry name" value="Mop_domain"/>
</dbReference>
<dbReference type="GO" id="GO:0006355">
    <property type="term" value="P:regulation of DNA-templated transcription"/>
    <property type="evidence" value="ECO:0007669"/>
    <property type="project" value="InterPro"/>
</dbReference>
<evidence type="ECO:0000259" key="3">
    <source>
        <dbReference type="PROSITE" id="PS50937"/>
    </source>
</evidence>
<reference evidence="5 6" key="1">
    <citation type="submission" date="2018-07" db="EMBL/GenBank/DDBJ databases">
        <title>High-quality-draft genome sequence of Gaiella occulta.</title>
        <authorList>
            <person name="Severino R."/>
            <person name="Froufe H.J.C."/>
            <person name="Rainey F.A."/>
            <person name="Barroso C."/>
            <person name="Albuquerque L."/>
            <person name="Lobo-Da-Cunha A."/>
            <person name="Da Costa M.S."/>
            <person name="Egas C."/>
        </authorList>
    </citation>
    <scope>NUCLEOTIDE SEQUENCE [LARGE SCALE GENOMIC DNA]</scope>
    <source>
        <strain evidence="5 6">F2-233</strain>
    </source>
</reference>
<dbReference type="InterPro" id="IPR000551">
    <property type="entry name" value="MerR-type_HTH_dom"/>
</dbReference>
<dbReference type="Gene3D" id="1.10.1660.10">
    <property type="match status" value="1"/>
</dbReference>
<evidence type="ECO:0000313" key="5">
    <source>
        <dbReference type="EMBL" id="RDI74769.1"/>
    </source>
</evidence>
<name>A0A7M2YZ40_9ACTN</name>
<dbReference type="GO" id="GO:0003677">
    <property type="term" value="F:DNA binding"/>
    <property type="evidence" value="ECO:0007669"/>
    <property type="project" value="InterPro"/>
</dbReference>
<reference evidence="6" key="2">
    <citation type="journal article" date="2019" name="MicrobiologyOpen">
        <title>High-quality draft genome sequence of Gaiella occulta isolated from a 150 meter deep mineral water borehole and comparison with the genome sequences of other deep-branching lineages of the phylum Actinobacteria.</title>
        <authorList>
            <person name="Severino R."/>
            <person name="Froufe H.J.C."/>
            <person name="Barroso C."/>
            <person name="Albuquerque L."/>
            <person name="Lobo-da-Cunha A."/>
            <person name="da Costa M.S."/>
            <person name="Egas C."/>
        </authorList>
    </citation>
    <scope>NUCLEOTIDE SEQUENCE [LARGE SCALE GENOMIC DNA]</scope>
    <source>
        <strain evidence="6">F2-233</strain>
    </source>
</reference>
<sequence>MLGISLDTLRRWDRAGKIRVERDAANRRVVPFAEVERLRGATGSEQISARNRFRGVIRSVELDGLLARVEIDVTEPSRVVAIVTRESAEELGLKAGMSAAGVVKSTSVMVEL</sequence>
<keyword evidence="6" id="KW-1185">Reference proteome</keyword>
<dbReference type="AlphaFoldDB" id="A0A7M2YZ40"/>
<dbReference type="GO" id="GO:0015689">
    <property type="term" value="P:molybdate ion transport"/>
    <property type="evidence" value="ECO:0007669"/>
    <property type="project" value="InterPro"/>
</dbReference>
<keyword evidence="1 2" id="KW-0500">Molybdenum</keyword>
<dbReference type="Gene3D" id="2.40.50.100">
    <property type="match status" value="1"/>
</dbReference>
<accession>A0A7M2YZ40</accession>
<protein>
    <submittedName>
        <fullName evidence="5">Mop: molybdenum-pterin binding protein</fullName>
    </submittedName>
</protein>
<evidence type="ECO:0000313" key="6">
    <source>
        <dbReference type="Proteomes" id="UP000254134"/>
    </source>
</evidence>
<dbReference type="EMBL" id="QQZY01000003">
    <property type="protein sequence ID" value="RDI74769.1"/>
    <property type="molecule type" value="Genomic_DNA"/>
</dbReference>
<dbReference type="PROSITE" id="PS50937">
    <property type="entry name" value="HTH_MERR_2"/>
    <property type="match status" value="1"/>
</dbReference>
<dbReference type="SUPFAM" id="SSF50331">
    <property type="entry name" value="MOP-like"/>
    <property type="match status" value="1"/>
</dbReference>
<dbReference type="Pfam" id="PF00376">
    <property type="entry name" value="MerR"/>
    <property type="match status" value="1"/>
</dbReference>
<dbReference type="Proteomes" id="UP000254134">
    <property type="component" value="Unassembled WGS sequence"/>
</dbReference>
<feature type="domain" description="HTH merR-type" evidence="3">
    <location>
        <begin position="1"/>
        <end position="39"/>
    </location>
</feature>
<comment type="caution">
    <text evidence="5">The sequence shown here is derived from an EMBL/GenBank/DDBJ whole genome shotgun (WGS) entry which is preliminary data.</text>
</comment>
<evidence type="ECO:0000256" key="1">
    <source>
        <dbReference type="ARBA" id="ARBA00022505"/>
    </source>
</evidence>
<dbReference type="SUPFAM" id="SSF46955">
    <property type="entry name" value="Putative DNA-binding domain"/>
    <property type="match status" value="1"/>
</dbReference>
<dbReference type="InterPro" id="IPR008995">
    <property type="entry name" value="Mo/tungstate-bd_C_term_dom"/>
</dbReference>
<proteinExistence type="predicted"/>
<dbReference type="NCBIfam" id="TIGR00638">
    <property type="entry name" value="Mop"/>
    <property type="match status" value="1"/>
</dbReference>
<feature type="domain" description="Mop" evidence="4">
    <location>
        <begin position="46"/>
        <end position="112"/>
    </location>
</feature>
<organism evidence="5 6">
    <name type="scientific">Gaiella occulta</name>
    <dbReference type="NCBI Taxonomy" id="1002870"/>
    <lineage>
        <taxon>Bacteria</taxon>
        <taxon>Bacillati</taxon>
        <taxon>Actinomycetota</taxon>
        <taxon>Thermoleophilia</taxon>
        <taxon>Gaiellales</taxon>
        <taxon>Gaiellaceae</taxon>
        <taxon>Gaiella</taxon>
    </lineage>
</organism>
<evidence type="ECO:0000259" key="4">
    <source>
        <dbReference type="PROSITE" id="PS51866"/>
    </source>
</evidence>
<evidence type="ECO:0000256" key="2">
    <source>
        <dbReference type="PROSITE-ProRule" id="PRU01213"/>
    </source>
</evidence>
<dbReference type="InterPro" id="IPR009061">
    <property type="entry name" value="DNA-bd_dom_put_sf"/>
</dbReference>